<dbReference type="InterPro" id="IPR045792">
    <property type="entry name" value="DUF6036"/>
</dbReference>
<dbReference type="OrthoDB" id="121150at2"/>
<dbReference type="RefSeq" id="WP_089356513.1">
    <property type="nucleotide sequence ID" value="NZ_FZPD01000003.1"/>
</dbReference>
<accession>A0A239IQ72</accession>
<dbReference type="Proteomes" id="UP000198393">
    <property type="component" value="Unassembled WGS sequence"/>
</dbReference>
<evidence type="ECO:0000313" key="2">
    <source>
        <dbReference type="EMBL" id="SNS95707.1"/>
    </source>
</evidence>
<proteinExistence type="predicted"/>
<reference evidence="2 3" key="1">
    <citation type="submission" date="2017-06" db="EMBL/GenBank/DDBJ databases">
        <authorList>
            <person name="Kim H.J."/>
            <person name="Triplett B.A."/>
        </authorList>
    </citation>
    <scope>NUCLEOTIDE SEQUENCE [LARGE SCALE GENOMIC DNA]</scope>
    <source>
        <strain evidence="2 3">DSM 19307</strain>
    </source>
</reference>
<gene>
    <name evidence="2" type="ORF">SAMN05421640_1771</name>
</gene>
<organism evidence="2 3">
    <name type="scientific">Ekhidna lutea</name>
    <dbReference type="NCBI Taxonomy" id="447679"/>
    <lineage>
        <taxon>Bacteria</taxon>
        <taxon>Pseudomonadati</taxon>
        <taxon>Bacteroidota</taxon>
        <taxon>Cytophagia</taxon>
        <taxon>Cytophagales</taxon>
        <taxon>Reichenbachiellaceae</taxon>
        <taxon>Ekhidna</taxon>
    </lineage>
</organism>
<sequence>MNLYEESCRLFTKYQVRFVIIGGFAVNFWGYNRSTGDLDFLIDHETDNLEKLYLALDKLGFLIDNEAKGEISKGELIQFSNSHHVIELLFKINIDKEFELIHRDSKYSKFGDVEVPFIDFDDLILEKVKSKRPKDLNDVYELKRINNRL</sequence>
<dbReference type="InterPro" id="IPR043519">
    <property type="entry name" value="NT_sf"/>
</dbReference>
<dbReference type="Pfam" id="PF19502">
    <property type="entry name" value="DUF6036"/>
    <property type="match status" value="1"/>
</dbReference>
<dbReference type="EMBL" id="FZPD01000003">
    <property type="protein sequence ID" value="SNS95707.1"/>
    <property type="molecule type" value="Genomic_DNA"/>
</dbReference>
<name>A0A239IQ72_EKHLU</name>
<dbReference type="Gene3D" id="3.30.460.40">
    <property type="match status" value="1"/>
</dbReference>
<evidence type="ECO:0000259" key="1">
    <source>
        <dbReference type="Pfam" id="PF19502"/>
    </source>
</evidence>
<dbReference type="SUPFAM" id="SSF81301">
    <property type="entry name" value="Nucleotidyltransferase"/>
    <property type="match status" value="1"/>
</dbReference>
<keyword evidence="3" id="KW-1185">Reference proteome</keyword>
<evidence type="ECO:0000313" key="3">
    <source>
        <dbReference type="Proteomes" id="UP000198393"/>
    </source>
</evidence>
<feature type="domain" description="DUF6036" evidence="1">
    <location>
        <begin position="9"/>
        <end position="141"/>
    </location>
</feature>
<dbReference type="AlphaFoldDB" id="A0A239IQ72"/>
<protein>
    <recommendedName>
        <fullName evidence="1">DUF6036 domain-containing protein</fullName>
    </recommendedName>
</protein>